<name>A0ABS2M7B7_9ACTN</name>
<organism evidence="1 2">
    <name type="scientific">Nocardioides salarius</name>
    <dbReference type="NCBI Taxonomy" id="374513"/>
    <lineage>
        <taxon>Bacteria</taxon>
        <taxon>Bacillati</taxon>
        <taxon>Actinomycetota</taxon>
        <taxon>Actinomycetes</taxon>
        <taxon>Propionibacteriales</taxon>
        <taxon>Nocardioidaceae</taxon>
        <taxon>Nocardioides</taxon>
    </lineage>
</organism>
<keyword evidence="2" id="KW-1185">Reference proteome</keyword>
<gene>
    <name evidence="1" type="ORF">JOE61_000895</name>
</gene>
<comment type="caution">
    <text evidence="1">The sequence shown here is derived from an EMBL/GenBank/DDBJ whole genome shotgun (WGS) entry which is preliminary data.</text>
</comment>
<accession>A0ABS2M7B7</accession>
<evidence type="ECO:0000313" key="2">
    <source>
        <dbReference type="Proteomes" id="UP000732378"/>
    </source>
</evidence>
<protein>
    <submittedName>
        <fullName evidence="1">Uncharacterized protein</fullName>
    </submittedName>
</protein>
<proteinExistence type="predicted"/>
<dbReference type="Proteomes" id="UP000732378">
    <property type="component" value="Unassembled WGS sequence"/>
</dbReference>
<reference evidence="1 2" key="1">
    <citation type="submission" date="2021-01" db="EMBL/GenBank/DDBJ databases">
        <title>Sequencing the genomes of 1000 actinobacteria strains.</title>
        <authorList>
            <person name="Klenk H.-P."/>
        </authorList>
    </citation>
    <scope>NUCLEOTIDE SEQUENCE [LARGE SCALE GENOMIC DNA]</scope>
    <source>
        <strain evidence="1 2">DSM 18239</strain>
    </source>
</reference>
<evidence type="ECO:0000313" key="1">
    <source>
        <dbReference type="EMBL" id="MBM7507081.1"/>
    </source>
</evidence>
<dbReference type="EMBL" id="JAFBBZ010000001">
    <property type="protein sequence ID" value="MBM7507081.1"/>
    <property type="molecule type" value="Genomic_DNA"/>
</dbReference>
<sequence>MRWFSGLSCHRTTKGGTSMLKLIQKRRVARQVAAMYGWRPGR</sequence>